<dbReference type="RefSeq" id="WP_381020893.1">
    <property type="nucleotide sequence ID" value="NZ_JBHSNY010000004.1"/>
</dbReference>
<gene>
    <name evidence="1" type="ORF">ACFPZJ_13385</name>
</gene>
<dbReference type="EMBL" id="JBHSNY010000004">
    <property type="protein sequence ID" value="MFC5634754.1"/>
    <property type="molecule type" value="Genomic_DNA"/>
</dbReference>
<organism evidence="1 2">
    <name type="scientific">Streptomyces bullii</name>
    <dbReference type="NCBI Taxonomy" id="349910"/>
    <lineage>
        <taxon>Bacteria</taxon>
        <taxon>Bacillati</taxon>
        <taxon>Actinomycetota</taxon>
        <taxon>Actinomycetes</taxon>
        <taxon>Kitasatosporales</taxon>
        <taxon>Streptomycetaceae</taxon>
        <taxon>Streptomyces</taxon>
    </lineage>
</organism>
<dbReference type="Proteomes" id="UP001596154">
    <property type="component" value="Unassembled WGS sequence"/>
</dbReference>
<sequence>MNEDRYLLLVLAADADDYVDWCRRTGRVPLDGTNAWAISSGTGACVTKRRTFQVTERWREDKGNRRILEGFRDPLPFDEVVRYGDEDGPWPEERVPDLSWPTLWQRLLHKAA</sequence>
<protein>
    <submittedName>
        <fullName evidence="1">Uncharacterized protein</fullName>
    </submittedName>
</protein>
<keyword evidence="2" id="KW-1185">Reference proteome</keyword>
<reference evidence="2" key="1">
    <citation type="journal article" date="2019" name="Int. J. Syst. Evol. Microbiol.">
        <title>The Global Catalogue of Microorganisms (GCM) 10K type strain sequencing project: providing services to taxonomists for standard genome sequencing and annotation.</title>
        <authorList>
            <consortium name="The Broad Institute Genomics Platform"/>
            <consortium name="The Broad Institute Genome Sequencing Center for Infectious Disease"/>
            <person name="Wu L."/>
            <person name="Ma J."/>
        </authorList>
    </citation>
    <scope>NUCLEOTIDE SEQUENCE [LARGE SCALE GENOMIC DNA]</scope>
    <source>
        <strain evidence="2">CGMCC 4.7248</strain>
    </source>
</reference>
<evidence type="ECO:0000313" key="2">
    <source>
        <dbReference type="Proteomes" id="UP001596154"/>
    </source>
</evidence>
<name>A0ABW0UPU9_9ACTN</name>
<evidence type="ECO:0000313" key="1">
    <source>
        <dbReference type="EMBL" id="MFC5634754.1"/>
    </source>
</evidence>
<accession>A0ABW0UPU9</accession>
<comment type="caution">
    <text evidence="1">The sequence shown here is derived from an EMBL/GenBank/DDBJ whole genome shotgun (WGS) entry which is preliminary data.</text>
</comment>
<proteinExistence type="predicted"/>